<comment type="subcellular location">
    <subcellularLocation>
        <location evidence="1 7">Cell membrane</location>
        <topology evidence="1 7">Multi-pass membrane protein</topology>
    </subcellularLocation>
</comment>
<dbReference type="CDD" id="cd06261">
    <property type="entry name" value="TM_PBP2"/>
    <property type="match status" value="1"/>
</dbReference>
<organism evidence="9">
    <name type="scientific">Mediterraneibacter gnavus</name>
    <name type="common">Ruminococcus gnavus</name>
    <dbReference type="NCBI Taxonomy" id="33038"/>
    <lineage>
        <taxon>Bacteria</taxon>
        <taxon>Bacillati</taxon>
        <taxon>Bacillota</taxon>
        <taxon>Clostridia</taxon>
        <taxon>Lachnospirales</taxon>
        <taxon>Lachnospiraceae</taxon>
        <taxon>Mediterraneibacter</taxon>
    </lineage>
</organism>
<protein>
    <submittedName>
        <fullName evidence="9">Lactose transport system permease protein LacF</fullName>
    </submittedName>
</protein>
<sequence>MKKKKRDIIVSIMFLTPALILLFCLIIYPVINTVNLSFRSWNGVYGMPKVFVGLKNFRDVMTNANFWKSLLHSMYFLIGGFFILMPLSFVLALIVTSKLKWKKLFKTAYFMPIMLSSTAVALIWVYMLNPQYGAINKILEIIGCGSLAKDWLATPNVNVWSAVLVNEWMYAGYNMLIFAAGLVSIPSDLYEAAVIDGCTSWKKLRYVTLPLMKNSFKIFSILCVTGCLKTFDLIWAMTKGGPNRSSEMPATLIYNEAFSFRQFGRSSAIGVVLLIIGLLLSVLMNYIFRDKDKVVKQ</sequence>
<keyword evidence="6 7" id="KW-0472">Membrane</keyword>
<feature type="transmembrane region" description="Helical" evidence="7">
    <location>
        <begin position="12"/>
        <end position="31"/>
    </location>
</feature>
<evidence type="ECO:0000256" key="5">
    <source>
        <dbReference type="ARBA" id="ARBA00022989"/>
    </source>
</evidence>
<feature type="domain" description="ABC transmembrane type-1" evidence="8">
    <location>
        <begin position="70"/>
        <end position="284"/>
    </location>
</feature>
<accession>A0A6N3H643</accession>
<dbReference type="SUPFAM" id="SSF161098">
    <property type="entry name" value="MetI-like"/>
    <property type="match status" value="1"/>
</dbReference>
<evidence type="ECO:0000256" key="2">
    <source>
        <dbReference type="ARBA" id="ARBA00022448"/>
    </source>
</evidence>
<dbReference type="Gene3D" id="1.10.3720.10">
    <property type="entry name" value="MetI-like"/>
    <property type="match status" value="1"/>
</dbReference>
<evidence type="ECO:0000259" key="8">
    <source>
        <dbReference type="PROSITE" id="PS50928"/>
    </source>
</evidence>
<dbReference type="InterPro" id="IPR000515">
    <property type="entry name" value="MetI-like"/>
</dbReference>
<evidence type="ECO:0000313" key="9">
    <source>
        <dbReference type="EMBL" id="VYU71610.1"/>
    </source>
</evidence>
<dbReference type="InterPro" id="IPR051393">
    <property type="entry name" value="ABC_transporter_permease"/>
</dbReference>
<feature type="transmembrane region" description="Helical" evidence="7">
    <location>
        <begin position="170"/>
        <end position="195"/>
    </location>
</feature>
<comment type="similarity">
    <text evidence="7">Belongs to the binding-protein-dependent transport system permease family.</text>
</comment>
<dbReference type="Pfam" id="PF00528">
    <property type="entry name" value="BPD_transp_1"/>
    <property type="match status" value="1"/>
</dbReference>
<dbReference type="PANTHER" id="PTHR30193:SF37">
    <property type="entry name" value="INNER MEMBRANE ABC TRANSPORTER PERMEASE PROTEIN YCJO"/>
    <property type="match status" value="1"/>
</dbReference>
<reference evidence="9" key="1">
    <citation type="submission" date="2019-11" db="EMBL/GenBank/DDBJ databases">
        <authorList>
            <person name="Feng L."/>
        </authorList>
    </citation>
    <scope>NUCLEOTIDE SEQUENCE</scope>
    <source>
        <strain evidence="9">RgnavusLFYP36</strain>
    </source>
</reference>
<keyword evidence="4 7" id="KW-0812">Transmembrane</keyword>
<dbReference type="RefSeq" id="WP_156734722.1">
    <property type="nucleotide sequence ID" value="NZ_CACRUU010000116.1"/>
</dbReference>
<keyword evidence="3" id="KW-1003">Cell membrane</keyword>
<evidence type="ECO:0000256" key="7">
    <source>
        <dbReference type="RuleBase" id="RU363032"/>
    </source>
</evidence>
<dbReference type="EMBL" id="CACRUU010000116">
    <property type="protein sequence ID" value="VYU71610.1"/>
    <property type="molecule type" value="Genomic_DNA"/>
</dbReference>
<dbReference type="InterPro" id="IPR035906">
    <property type="entry name" value="MetI-like_sf"/>
</dbReference>
<feature type="transmembrane region" description="Helical" evidence="7">
    <location>
        <begin position="268"/>
        <end position="288"/>
    </location>
</feature>
<gene>
    <name evidence="9" type="primary">lacF_3</name>
    <name evidence="9" type="ORF">RGLFYP36_02827</name>
</gene>
<dbReference type="GO" id="GO:0055085">
    <property type="term" value="P:transmembrane transport"/>
    <property type="evidence" value="ECO:0007669"/>
    <property type="project" value="InterPro"/>
</dbReference>
<evidence type="ECO:0000256" key="1">
    <source>
        <dbReference type="ARBA" id="ARBA00004651"/>
    </source>
</evidence>
<dbReference type="GO" id="GO:0005886">
    <property type="term" value="C:plasma membrane"/>
    <property type="evidence" value="ECO:0007669"/>
    <property type="project" value="UniProtKB-SubCell"/>
</dbReference>
<dbReference type="AlphaFoldDB" id="A0A6N3H643"/>
<feature type="transmembrane region" description="Helical" evidence="7">
    <location>
        <begin position="216"/>
        <end position="238"/>
    </location>
</feature>
<evidence type="ECO:0000256" key="4">
    <source>
        <dbReference type="ARBA" id="ARBA00022692"/>
    </source>
</evidence>
<evidence type="ECO:0000256" key="3">
    <source>
        <dbReference type="ARBA" id="ARBA00022475"/>
    </source>
</evidence>
<keyword evidence="2 7" id="KW-0813">Transport</keyword>
<feature type="transmembrane region" description="Helical" evidence="7">
    <location>
        <begin position="107"/>
        <end position="127"/>
    </location>
</feature>
<dbReference type="PROSITE" id="PS50928">
    <property type="entry name" value="ABC_TM1"/>
    <property type="match status" value="1"/>
</dbReference>
<evidence type="ECO:0000256" key="6">
    <source>
        <dbReference type="ARBA" id="ARBA00023136"/>
    </source>
</evidence>
<dbReference type="PANTHER" id="PTHR30193">
    <property type="entry name" value="ABC TRANSPORTER PERMEASE PROTEIN"/>
    <property type="match status" value="1"/>
</dbReference>
<name>A0A6N3H643_MEDGN</name>
<feature type="transmembrane region" description="Helical" evidence="7">
    <location>
        <begin position="74"/>
        <end position="95"/>
    </location>
</feature>
<keyword evidence="5 7" id="KW-1133">Transmembrane helix</keyword>
<proteinExistence type="inferred from homology"/>